<keyword evidence="3" id="KW-1185">Reference proteome</keyword>
<dbReference type="AlphaFoldDB" id="A0A091E4K0"/>
<gene>
    <name evidence="2" type="ORF">H920_00365</name>
</gene>
<name>A0A091E4K0_FUKDA</name>
<evidence type="ECO:0000313" key="2">
    <source>
        <dbReference type="EMBL" id="KFO38252.1"/>
    </source>
</evidence>
<protein>
    <submittedName>
        <fullName evidence="2">Uncharacterized protein</fullName>
    </submittedName>
</protein>
<feature type="compositionally biased region" description="Basic and acidic residues" evidence="1">
    <location>
        <begin position="1"/>
        <end position="14"/>
    </location>
</feature>
<feature type="region of interest" description="Disordered" evidence="1">
    <location>
        <begin position="1"/>
        <end position="44"/>
    </location>
</feature>
<dbReference type="Proteomes" id="UP000028990">
    <property type="component" value="Unassembled WGS sequence"/>
</dbReference>
<proteinExistence type="predicted"/>
<sequence length="105" mass="11652">MVKERDKTSNERDLAYSPKAPGLVGKASDHMNRESLGAPKRNGEHPWSVHYIVIQTFSVKDNGWVALSKVPTPGGEEEEDERDSETGLLEMMANCVEHEGEEEVG</sequence>
<evidence type="ECO:0000313" key="3">
    <source>
        <dbReference type="Proteomes" id="UP000028990"/>
    </source>
</evidence>
<accession>A0A091E4K0</accession>
<reference evidence="2 3" key="1">
    <citation type="submission" date="2013-11" db="EMBL/GenBank/DDBJ databases">
        <title>The Damaraland mole rat (Fukomys damarensis) genome and evolution of African mole rats.</title>
        <authorList>
            <person name="Gladyshev V.N."/>
            <person name="Fang X."/>
        </authorList>
    </citation>
    <scope>NUCLEOTIDE SEQUENCE [LARGE SCALE GENOMIC DNA]</scope>
    <source>
        <tissue evidence="2">Liver</tissue>
    </source>
</reference>
<organism evidence="2 3">
    <name type="scientific">Fukomys damarensis</name>
    <name type="common">Damaraland mole rat</name>
    <name type="synonym">Cryptomys damarensis</name>
    <dbReference type="NCBI Taxonomy" id="885580"/>
    <lineage>
        <taxon>Eukaryota</taxon>
        <taxon>Metazoa</taxon>
        <taxon>Chordata</taxon>
        <taxon>Craniata</taxon>
        <taxon>Vertebrata</taxon>
        <taxon>Euteleostomi</taxon>
        <taxon>Mammalia</taxon>
        <taxon>Eutheria</taxon>
        <taxon>Euarchontoglires</taxon>
        <taxon>Glires</taxon>
        <taxon>Rodentia</taxon>
        <taxon>Hystricomorpha</taxon>
        <taxon>Bathyergidae</taxon>
        <taxon>Fukomys</taxon>
    </lineage>
</organism>
<dbReference type="EMBL" id="KN120575">
    <property type="protein sequence ID" value="KFO38252.1"/>
    <property type="molecule type" value="Genomic_DNA"/>
</dbReference>
<evidence type="ECO:0000256" key="1">
    <source>
        <dbReference type="SAM" id="MobiDB-lite"/>
    </source>
</evidence>